<keyword evidence="3" id="KW-1185">Reference proteome</keyword>
<evidence type="ECO:0000256" key="1">
    <source>
        <dbReference type="SAM" id="Phobius"/>
    </source>
</evidence>
<accession>A0ABX0TNV7</accession>
<evidence type="ECO:0000313" key="3">
    <source>
        <dbReference type="Proteomes" id="UP000727456"/>
    </source>
</evidence>
<dbReference type="RefSeq" id="WP_167072094.1">
    <property type="nucleotide sequence ID" value="NZ_JAAOZC010000002.1"/>
</dbReference>
<keyword evidence="1" id="KW-0812">Transmembrane</keyword>
<comment type="caution">
    <text evidence="2">The sequence shown here is derived from an EMBL/GenBank/DDBJ whole genome shotgun (WGS) entry which is preliminary data.</text>
</comment>
<gene>
    <name evidence="2" type="ORF">FHS31_000805</name>
</gene>
<feature type="transmembrane region" description="Helical" evidence="1">
    <location>
        <begin position="30"/>
        <end position="54"/>
    </location>
</feature>
<sequence>MNDMRGIDCPCGEDPCARDACEQLERADRAVVMVVGAGAIFLLAFSAFVAVRVFRALAG</sequence>
<organism evidence="2 3">
    <name type="scientific">Sphingomonas vulcanisoli</name>
    <dbReference type="NCBI Taxonomy" id="1658060"/>
    <lineage>
        <taxon>Bacteria</taxon>
        <taxon>Pseudomonadati</taxon>
        <taxon>Pseudomonadota</taxon>
        <taxon>Alphaproteobacteria</taxon>
        <taxon>Sphingomonadales</taxon>
        <taxon>Sphingomonadaceae</taxon>
        <taxon>Sphingomonas</taxon>
    </lineage>
</organism>
<evidence type="ECO:0000313" key="2">
    <source>
        <dbReference type="EMBL" id="NIJ07209.1"/>
    </source>
</evidence>
<proteinExistence type="predicted"/>
<keyword evidence="1" id="KW-0472">Membrane</keyword>
<dbReference type="Proteomes" id="UP000727456">
    <property type="component" value="Unassembled WGS sequence"/>
</dbReference>
<reference evidence="2 3" key="1">
    <citation type="submission" date="2020-03" db="EMBL/GenBank/DDBJ databases">
        <title>Genomic Encyclopedia of Type Strains, Phase III (KMG-III): the genomes of soil and plant-associated and newly described type strains.</title>
        <authorList>
            <person name="Whitman W."/>
        </authorList>
    </citation>
    <scope>NUCLEOTIDE SEQUENCE [LARGE SCALE GENOMIC DNA]</scope>
    <source>
        <strain evidence="2 3">CECT 8804</strain>
    </source>
</reference>
<protein>
    <submittedName>
        <fullName evidence="2">Uncharacterized protein</fullName>
    </submittedName>
</protein>
<dbReference type="EMBL" id="JAAOZC010000002">
    <property type="protein sequence ID" value="NIJ07209.1"/>
    <property type="molecule type" value="Genomic_DNA"/>
</dbReference>
<keyword evidence="1" id="KW-1133">Transmembrane helix</keyword>
<name>A0ABX0TNV7_9SPHN</name>